<feature type="binding site" evidence="7">
    <location>
        <position position="96"/>
    </location>
    <ligand>
        <name>phosphoenolpyruvate</name>
        <dbReference type="ChEBI" id="CHEBI:58702"/>
    </ligand>
</feature>
<keyword evidence="3 7" id="KW-0028">Amino-acid biosynthesis</keyword>
<feature type="binding site" evidence="7">
    <location>
        <position position="124"/>
    </location>
    <ligand>
        <name>phosphoenolpyruvate</name>
        <dbReference type="ChEBI" id="CHEBI:58702"/>
    </ligand>
</feature>
<evidence type="ECO:0000256" key="2">
    <source>
        <dbReference type="ARBA" id="ARBA00009948"/>
    </source>
</evidence>
<feature type="binding site" evidence="7">
    <location>
        <position position="340"/>
    </location>
    <ligand>
        <name>3-phosphoshikimate</name>
        <dbReference type="ChEBI" id="CHEBI:145989"/>
    </ligand>
</feature>
<keyword evidence="5 7" id="KW-0057">Aromatic amino acid biosynthesis</keyword>
<evidence type="ECO:0000313" key="10">
    <source>
        <dbReference type="Proteomes" id="UP000240009"/>
    </source>
</evidence>
<dbReference type="Proteomes" id="UP000240009">
    <property type="component" value="Unassembled WGS sequence"/>
</dbReference>
<evidence type="ECO:0000259" key="8">
    <source>
        <dbReference type="Pfam" id="PF00275"/>
    </source>
</evidence>
<feature type="binding site" evidence="7">
    <location>
        <position position="24"/>
    </location>
    <ligand>
        <name>3-phosphoshikimate</name>
        <dbReference type="ChEBI" id="CHEBI:145989"/>
    </ligand>
</feature>
<dbReference type="SUPFAM" id="SSF55205">
    <property type="entry name" value="EPT/RTPC-like"/>
    <property type="match status" value="1"/>
</dbReference>
<comment type="catalytic activity">
    <reaction evidence="6">
        <text>3-phosphoshikimate + phosphoenolpyruvate = 5-O-(1-carboxyvinyl)-3-phosphoshikimate + phosphate</text>
        <dbReference type="Rhea" id="RHEA:21256"/>
        <dbReference type="ChEBI" id="CHEBI:43474"/>
        <dbReference type="ChEBI" id="CHEBI:57701"/>
        <dbReference type="ChEBI" id="CHEBI:58702"/>
        <dbReference type="ChEBI" id="CHEBI:145989"/>
        <dbReference type="EC" id="2.5.1.19"/>
    </reaction>
    <physiologicalReaction direction="left-to-right" evidence="6">
        <dbReference type="Rhea" id="RHEA:21257"/>
    </physiologicalReaction>
</comment>
<dbReference type="EMBL" id="PUIA01000094">
    <property type="protein sequence ID" value="PQO25119.1"/>
    <property type="molecule type" value="Genomic_DNA"/>
</dbReference>
<comment type="subcellular location">
    <subcellularLocation>
        <location evidence="7">Cytoplasm</location>
    </subcellularLocation>
</comment>
<dbReference type="AlphaFoldDB" id="A0A2S8EYX3"/>
<dbReference type="GO" id="GO:0009073">
    <property type="term" value="P:aromatic amino acid family biosynthetic process"/>
    <property type="evidence" value="ECO:0007669"/>
    <property type="project" value="UniProtKB-KW"/>
</dbReference>
<feature type="binding site" evidence="7">
    <location>
        <position position="23"/>
    </location>
    <ligand>
        <name>3-phosphoshikimate</name>
        <dbReference type="ChEBI" id="CHEBI:145989"/>
    </ligand>
</feature>
<reference evidence="9 10" key="1">
    <citation type="submission" date="2018-02" db="EMBL/GenBank/DDBJ databases">
        <title>Comparative genomes isolates from brazilian mangrove.</title>
        <authorList>
            <person name="Araujo J.E."/>
            <person name="Taketani R.G."/>
            <person name="Silva M.C.P."/>
            <person name="Loureco M.V."/>
            <person name="Andreote F.D."/>
        </authorList>
    </citation>
    <scope>NUCLEOTIDE SEQUENCE [LARGE SCALE GENOMIC DNA]</scope>
    <source>
        <strain evidence="9 10">HEX-2 MGV</strain>
    </source>
</reference>
<feature type="active site" description="Proton acceptor" evidence="7">
    <location>
        <position position="313"/>
    </location>
</feature>
<dbReference type="PANTHER" id="PTHR21090:SF5">
    <property type="entry name" value="PENTAFUNCTIONAL AROM POLYPEPTIDE"/>
    <property type="match status" value="1"/>
</dbReference>
<dbReference type="EC" id="2.5.1.19" evidence="7"/>
<evidence type="ECO:0000256" key="6">
    <source>
        <dbReference type="ARBA" id="ARBA00044633"/>
    </source>
</evidence>
<feature type="binding site" evidence="7">
    <location>
        <position position="171"/>
    </location>
    <ligand>
        <name>3-phosphoshikimate</name>
        <dbReference type="ChEBI" id="CHEBI:145989"/>
    </ligand>
</feature>
<dbReference type="InterPro" id="IPR023193">
    <property type="entry name" value="EPSP_synthase_CS"/>
</dbReference>
<evidence type="ECO:0000256" key="1">
    <source>
        <dbReference type="ARBA" id="ARBA00004811"/>
    </source>
</evidence>
<dbReference type="Gene3D" id="3.65.10.10">
    <property type="entry name" value="Enolpyruvate transferase domain"/>
    <property type="match status" value="2"/>
</dbReference>
<feature type="binding site" evidence="7">
    <location>
        <position position="172"/>
    </location>
    <ligand>
        <name>phosphoenolpyruvate</name>
        <dbReference type="ChEBI" id="CHEBI:58702"/>
    </ligand>
</feature>
<comment type="subunit">
    <text evidence="7">Monomer.</text>
</comment>
<accession>A0A2S8EYX3</accession>
<feature type="binding site" evidence="7">
    <location>
        <position position="198"/>
    </location>
    <ligand>
        <name>3-phosphoshikimate</name>
        <dbReference type="ChEBI" id="CHEBI:145989"/>
    </ligand>
</feature>
<evidence type="ECO:0000256" key="3">
    <source>
        <dbReference type="ARBA" id="ARBA00022605"/>
    </source>
</evidence>
<evidence type="ECO:0000256" key="5">
    <source>
        <dbReference type="ARBA" id="ARBA00023141"/>
    </source>
</evidence>
<dbReference type="NCBIfam" id="TIGR01356">
    <property type="entry name" value="aroA"/>
    <property type="match status" value="1"/>
</dbReference>
<feature type="binding site" evidence="7">
    <location>
        <position position="344"/>
    </location>
    <ligand>
        <name>phosphoenolpyruvate</name>
        <dbReference type="ChEBI" id="CHEBI:58702"/>
    </ligand>
</feature>
<keyword evidence="4 7" id="KW-0808">Transferase</keyword>
<feature type="binding site" evidence="7">
    <location>
        <position position="410"/>
    </location>
    <ligand>
        <name>phosphoenolpyruvate</name>
        <dbReference type="ChEBI" id="CHEBI:58702"/>
    </ligand>
</feature>
<dbReference type="InterPro" id="IPR006264">
    <property type="entry name" value="EPSP_synthase"/>
</dbReference>
<feature type="binding site" evidence="7">
    <location>
        <position position="385"/>
    </location>
    <ligand>
        <name>phosphoenolpyruvate</name>
        <dbReference type="ChEBI" id="CHEBI:58702"/>
    </ligand>
</feature>
<dbReference type="InterPro" id="IPR036968">
    <property type="entry name" value="Enolpyruvate_Tfrase_sf"/>
</dbReference>
<name>A0A2S8EYX3_9BACT</name>
<dbReference type="PROSITE" id="PS00885">
    <property type="entry name" value="EPSP_SYNTHASE_2"/>
    <property type="match status" value="1"/>
</dbReference>
<feature type="binding site" evidence="7">
    <location>
        <position position="172"/>
    </location>
    <ligand>
        <name>3-phosphoshikimate</name>
        <dbReference type="ChEBI" id="CHEBI:145989"/>
    </ligand>
</feature>
<dbReference type="InterPro" id="IPR013792">
    <property type="entry name" value="RNA3'P_cycl/enolpyr_Trfase_a/b"/>
</dbReference>
<evidence type="ECO:0000256" key="7">
    <source>
        <dbReference type="HAMAP-Rule" id="MF_00210"/>
    </source>
</evidence>
<evidence type="ECO:0000313" key="9">
    <source>
        <dbReference type="EMBL" id="PQO25119.1"/>
    </source>
</evidence>
<gene>
    <name evidence="7 9" type="primary">aroA</name>
    <name evidence="9" type="ORF">C5Y96_26845</name>
</gene>
<feature type="binding site" evidence="7">
    <location>
        <position position="170"/>
    </location>
    <ligand>
        <name>3-phosphoshikimate</name>
        <dbReference type="ChEBI" id="CHEBI:145989"/>
    </ligand>
</feature>
<evidence type="ECO:0000256" key="4">
    <source>
        <dbReference type="ARBA" id="ARBA00022679"/>
    </source>
</evidence>
<feature type="binding site" evidence="7">
    <location>
        <position position="28"/>
    </location>
    <ligand>
        <name>3-phosphoshikimate</name>
        <dbReference type="ChEBI" id="CHEBI:145989"/>
    </ligand>
</feature>
<dbReference type="CDD" id="cd01556">
    <property type="entry name" value="EPSP_synthase"/>
    <property type="match status" value="1"/>
</dbReference>
<dbReference type="PIRSF" id="PIRSF000505">
    <property type="entry name" value="EPSPS"/>
    <property type="match status" value="1"/>
</dbReference>
<feature type="binding site" evidence="7">
    <location>
        <position position="23"/>
    </location>
    <ligand>
        <name>phosphoenolpyruvate</name>
        <dbReference type="ChEBI" id="CHEBI:58702"/>
    </ligand>
</feature>
<organism evidence="9 10">
    <name type="scientific">Blastopirellula marina</name>
    <dbReference type="NCBI Taxonomy" id="124"/>
    <lineage>
        <taxon>Bacteria</taxon>
        <taxon>Pseudomonadati</taxon>
        <taxon>Planctomycetota</taxon>
        <taxon>Planctomycetia</taxon>
        <taxon>Pirellulales</taxon>
        <taxon>Pirellulaceae</taxon>
        <taxon>Blastopirellula</taxon>
    </lineage>
</organism>
<comment type="pathway">
    <text evidence="1 7">Metabolic intermediate biosynthesis; chorismate biosynthesis; chorismate from D-erythrose 4-phosphate and phosphoenolpyruvate: step 6/7.</text>
</comment>
<dbReference type="Pfam" id="PF00275">
    <property type="entry name" value="EPSP_synthase"/>
    <property type="match status" value="1"/>
</dbReference>
<feature type="binding site" evidence="7">
    <location>
        <position position="313"/>
    </location>
    <ligand>
        <name>3-phosphoshikimate</name>
        <dbReference type="ChEBI" id="CHEBI:145989"/>
    </ligand>
</feature>
<proteinExistence type="inferred from homology"/>
<dbReference type="RefSeq" id="WP_105359793.1">
    <property type="nucleotide sequence ID" value="NZ_PUIA01000094.1"/>
</dbReference>
<keyword evidence="7" id="KW-0963">Cytoplasm</keyword>
<dbReference type="UniPathway" id="UPA00053">
    <property type="reaction ID" value="UER00089"/>
</dbReference>
<comment type="caution">
    <text evidence="7">Lacks conserved residue(s) required for the propagation of feature annotation.</text>
</comment>
<dbReference type="GO" id="GO:0003866">
    <property type="term" value="F:3-phosphoshikimate 1-carboxyvinyltransferase activity"/>
    <property type="evidence" value="ECO:0007669"/>
    <property type="project" value="UniProtKB-UniRule"/>
</dbReference>
<dbReference type="PANTHER" id="PTHR21090">
    <property type="entry name" value="AROM/DEHYDROQUINATE SYNTHASE"/>
    <property type="match status" value="1"/>
</dbReference>
<comment type="function">
    <text evidence="7">Catalyzes the transfer of the enolpyruvyl moiety of phosphoenolpyruvate (PEP) to the 5-hydroxyl of shikimate-3-phosphate (S3P) to produce enolpyruvyl shikimate-3-phosphate and inorganic phosphate.</text>
</comment>
<feature type="domain" description="Enolpyruvate transferase" evidence="8">
    <location>
        <begin position="8"/>
        <end position="419"/>
    </location>
</feature>
<dbReference type="InterPro" id="IPR001986">
    <property type="entry name" value="Enolpyruvate_Tfrase_dom"/>
</dbReference>
<dbReference type="GO" id="GO:0009423">
    <property type="term" value="P:chorismate biosynthetic process"/>
    <property type="evidence" value="ECO:0007669"/>
    <property type="project" value="UniProtKB-UniRule"/>
</dbReference>
<sequence>MVAEIAITPCGPVTGSIRPPGSKSLTNRALIIAALAEGQSILTGALESEDTEVMIDSLRRIGVAIAHDPASHTLTVEGNGGKFRGDNTEMFIANSGTSMRFLTALATLGTGTFRLDGIARMRERPIGDLIEALKQLGANIRTEFDNACPPVLVDAHGLPGGKATIAGNISSQYLSGLLMAAPYASSQVQLQVDGELVSQPYVRMTTQIMRDFGVTLEENDCRRFVIPGGQTYRGCEYAIEPDASAASYFWGAAAVSGGKVTVAGLSRDALQGDVGFCEALAQMGCQVDYQTDSVTVTGGKLHGINIDMGEISDTVQTLAAVALFADGPTTVTGVAHNRHKETDRISDLACELRKLGATVDEQEDGMTITPGKLQPARIETYNDHRMAMSLALVGLRQEGVVILNPGCTSKTYPHYFEDLAQICAG</sequence>
<comment type="caution">
    <text evidence="9">The sequence shown here is derived from an EMBL/GenBank/DDBJ whole genome shotgun (WGS) entry which is preliminary data.</text>
</comment>
<dbReference type="OrthoDB" id="9809920at2"/>
<comment type="similarity">
    <text evidence="2 7">Belongs to the EPSP synthase family.</text>
</comment>
<dbReference type="GO" id="GO:0005737">
    <property type="term" value="C:cytoplasm"/>
    <property type="evidence" value="ECO:0007669"/>
    <property type="project" value="UniProtKB-SubCell"/>
</dbReference>
<dbReference type="HAMAP" id="MF_00210">
    <property type="entry name" value="EPSP_synth"/>
    <property type="match status" value="1"/>
</dbReference>
<protein>
    <recommendedName>
        <fullName evidence="7">3-phosphoshikimate 1-carboxyvinyltransferase</fullName>
        <ecNumber evidence="7">2.5.1.19</ecNumber>
    </recommendedName>
    <alternativeName>
        <fullName evidence="7">5-enolpyruvylshikimate-3-phosphate synthase</fullName>
        <shortName evidence="7">EPSP synthase</shortName>
        <shortName evidence="7">EPSPS</shortName>
    </alternativeName>
</protein>
<dbReference type="GO" id="GO:0008652">
    <property type="term" value="P:amino acid biosynthetic process"/>
    <property type="evidence" value="ECO:0007669"/>
    <property type="project" value="UniProtKB-KW"/>
</dbReference>